<dbReference type="UniPathway" id="UPA00135">
    <property type="reaction ID" value="UER00196"/>
</dbReference>
<dbReference type="Pfam" id="PF02826">
    <property type="entry name" value="2-Hacid_dh_C"/>
    <property type="match status" value="1"/>
</dbReference>
<dbReference type="FunFam" id="3.40.50.720:FF:000021">
    <property type="entry name" value="D-3-phosphoglycerate dehydrogenase"/>
    <property type="match status" value="1"/>
</dbReference>
<comment type="catalytic activity">
    <reaction evidence="7">
        <text>(R)-2-hydroxyglutarate + NAD(+) = 2-oxoglutarate + NADH + H(+)</text>
        <dbReference type="Rhea" id="RHEA:49612"/>
        <dbReference type="ChEBI" id="CHEBI:15378"/>
        <dbReference type="ChEBI" id="CHEBI:15801"/>
        <dbReference type="ChEBI" id="CHEBI:16810"/>
        <dbReference type="ChEBI" id="CHEBI:57540"/>
        <dbReference type="ChEBI" id="CHEBI:57945"/>
        <dbReference type="EC" id="1.1.1.399"/>
    </reaction>
</comment>
<evidence type="ECO:0000259" key="13">
    <source>
        <dbReference type="Pfam" id="PF19304"/>
    </source>
</evidence>
<dbReference type="CDD" id="cd04902">
    <property type="entry name" value="ACT_3PGDH-xct"/>
    <property type="match status" value="1"/>
</dbReference>
<dbReference type="EC" id="1.1.1.95" evidence="9"/>
<evidence type="ECO:0000256" key="6">
    <source>
        <dbReference type="ARBA" id="ARBA00023027"/>
    </source>
</evidence>
<keyword evidence="15" id="KW-1185">Reference proteome</keyword>
<dbReference type="InterPro" id="IPR045865">
    <property type="entry name" value="ACT-like_dom_sf"/>
</dbReference>
<evidence type="ECO:0000256" key="2">
    <source>
        <dbReference type="ARBA" id="ARBA00005216"/>
    </source>
</evidence>
<evidence type="ECO:0000259" key="11">
    <source>
        <dbReference type="Pfam" id="PF01842"/>
    </source>
</evidence>
<evidence type="ECO:0000256" key="8">
    <source>
        <dbReference type="ARBA" id="ARBA00048731"/>
    </source>
</evidence>
<evidence type="ECO:0000259" key="10">
    <source>
        <dbReference type="Pfam" id="PF00389"/>
    </source>
</evidence>
<keyword evidence="5 9" id="KW-0560">Oxidoreductase</keyword>
<dbReference type="EMBL" id="JTDN01000001">
    <property type="protein sequence ID" value="KHL25332.1"/>
    <property type="molecule type" value="Genomic_DNA"/>
</dbReference>
<evidence type="ECO:0000313" key="15">
    <source>
        <dbReference type="Proteomes" id="UP000030988"/>
    </source>
</evidence>
<dbReference type="SUPFAM" id="SSF52283">
    <property type="entry name" value="Formate/glycerate dehydrogenase catalytic domain-like"/>
    <property type="match status" value="1"/>
</dbReference>
<evidence type="ECO:0000256" key="1">
    <source>
        <dbReference type="ARBA" id="ARBA00003800"/>
    </source>
</evidence>
<feature type="domain" description="D-3-phosphoglycerate dehydrogenase ASB" evidence="13">
    <location>
        <begin position="325"/>
        <end position="442"/>
    </location>
</feature>
<feature type="domain" description="ACT" evidence="11">
    <location>
        <begin position="454"/>
        <end position="512"/>
    </location>
</feature>
<dbReference type="InterPro" id="IPR006236">
    <property type="entry name" value="PGDH"/>
</dbReference>
<accession>A0A0B2BZ87</accession>
<proteinExistence type="inferred from homology"/>
<dbReference type="FunFam" id="3.30.1330.90:FF:000003">
    <property type="entry name" value="D-3-phosphoglycerate dehydrogenase"/>
    <property type="match status" value="1"/>
</dbReference>
<evidence type="ECO:0000256" key="5">
    <source>
        <dbReference type="ARBA" id="ARBA00023002"/>
    </source>
</evidence>
<keyword evidence="9" id="KW-0718">Serine biosynthesis</keyword>
<evidence type="ECO:0000256" key="7">
    <source>
        <dbReference type="ARBA" id="ARBA00048126"/>
    </source>
</evidence>
<dbReference type="Proteomes" id="UP000030988">
    <property type="component" value="Unassembled WGS sequence"/>
</dbReference>
<dbReference type="SUPFAM" id="SSF143548">
    <property type="entry name" value="Serine metabolism enzymes domain"/>
    <property type="match status" value="1"/>
</dbReference>
<dbReference type="AlphaFoldDB" id="A0A0B2BZ87"/>
<dbReference type="InterPro" id="IPR002912">
    <property type="entry name" value="ACT_dom"/>
</dbReference>
<comment type="function">
    <text evidence="1">Catalyzes the reversible oxidation of 3-phospho-D-glycerate to 3-phosphonooxypyruvate, the first step of the phosphorylated L-serine biosynthesis pathway. Also catalyzes the reversible oxidation of 2-hydroxyglutarate to 2-oxoglutarate.</text>
</comment>
<dbReference type="SUPFAM" id="SSF51735">
    <property type="entry name" value="NAD(P)-binding Rossmann-fold domains"/>
    <property type="match status" value="1"/>
</dbReference>
<dbReference type="Gene3D" id="3.30.70.260">
    <property type="match status" value="1"/>
</dbReference>
<reference evidence="14 15" key="1">
    <citation type="submission" date="2014-11" db="EMBL/GenBank/DDBJ databases">
        <title>Draft genome sequence of Kirrobacter mercurialis.</title>
        <authorList>
            <person name="Coil D.A."/>
            <person name="Eisen J.A."/>
        </authorList>
    </citation>
    <scope>NUCLEOTIDE SEQUENCE [LARGE SCALE GENOMIC DNA]</scope>
    <source>
        <strain evidence="14 15">Coronado</strain>
    </source>
</reference>
<dbReference type="InterPro" id="IPR006140">
    <property type="entry name" value="D-isomer_DH_NAD-bd"/>
</dbReference>
<dbReference type="GO" id="GO:0006564">
    <property type="term" value="P:L-serine biosynthetic process"/>
    <property type="evidence" value="ECO:0007669"/>
    <property type="project" value="UniProtKB-UniRule"/>
</dbReference>
<dbReference type="NCBIfam" id="TIGR01327">
    <property type="entry name" value="PGDH"/>
    <property type="match status" value="1"/>
</dbReference>
<dbReference type="OrthoDB" id="9793626at2"/>
<dbReference type="PROSITE" id="PS00670">
    <property type="entry name" value="D_2_HYDROXYACID_DH_2"/>
    <property type="match status" value="1"/>
</dbReference>
<dbReference type="GO" id="GO:0051287">
    <property type="term" value="F:NAD binding"/>
    <property type="evidence" value="ECO:0007669"/>
    <property type="project" value="UniProtKB-UniRule"/>
</dbReference>
<dbReference type="Pfam" id="PF01842">
    <property type="entry name" value="ACT"/>
    <property type="match status" value="1"/>
</dbReference>
<dbReference type="Gene3D" id="3.30.1330.90">
    <property type="entry name" value="D-3-phosphoglycerate dehydrogenase, domain 3"/>
    <property type="match status" value="1"/>
</dbReference>
<dbReference type="STRING" id="1572751.PK98_00955"/>
<dbReference type="SUPFAM" id="SSF55021">
    <property type="entry name" value="ACT-like"/>
    <property type="match status" value="1"/>
</dbReference>
<comment type="similarity">
    <text evidence="3 9">Belongs to the D-isomer specific 2-hydroxyacid dehydrogenase family.</text>
</comment>
<dbReference type="PANTHER" id="PTHR42938:SF47">
    <property type="entry name" value="HYDROXYPYRUVATE REDUCTASE"/>
    <property type="match status" value="1"/>
</dbReference>
<dbReference type="GO" id="GO:0004617">
    <property type="term" value="F:phosphoglycerate dehydrogenase activity"/>
    <property type="evidence" value="ECO:0007669"/>
    <property type="project" value="UniProtKB-UniRule"/>
</dbReference>
<dbReference type="InterPro" id="IPR029009">
    <property type="entry name" value="ASB_dom_sf"/>
</dbReference>
<organism evidence="14 15">
    <name type="scientific">Croceibacterium mercuriale</name>
    <dbReference type="NCBI Taxonomy" id="1572751"/>
    <lineage>
        <taxon>Bacteria</taxon>
        <taxon>Pseudomonadati</taxon>
        <taxon>Pseudomonadota</taxon>
        <taxon>Alphaproteobacteria</taxon>
        <taxon>Sphingomonadales</taxon>
        <taxon>Erythrobacteraceae</taxon>
        <taxon>Croceibacterium</taxon>
    </lineage>
</organism>
<evidence type="ECO:0000256" key="9">
    <source>
        <dbReference type="RuleBase" id="RU363003"/>
    </source>
</evidence>
<evidence type="ECO:0000313" key="14">
    <source>
        <dbReference type="EMBL" id="KHL25332.1"/>
    </source>
</evidence>
<dbReference type="Pfam" id="PF19304">
    <property type="entry name" value="PGDH_inter"/>
    <property type="match status" value="1"/>
</dbReference>
<dbReference type="InterPro" id="IPR006139">
    <property type="entry name" value="D-isomer_2_OHA_DH_cat_dom"/>
</dbReference>
<dbReference type="Gene3D" id="3.40.50.720">
    <property type="entry name" value="NAD(P)-binding Rossmann-like Domain"/>
    <property type="match status" value="2"/>
</dbReference>
<dbReference type="PROSITE" id="PS00671">
    <property type="entry name" value="D_2_HYDROXYACID_DH_3"/>
    <property type="match status" value="1"/>
</dbReference>
<evidence type="ECO:0000256" key="3">
    <source>
        <dbReference type="ARBA" id="ARBA00005854"/>
    </source>
</evidence>
<feature type="domain" description="D-isomer specific 2-hydroxyacid dehydrogenase catalytic" evidence="10">
    <location>
        <begin position="6"/>
        <end position="314"/>
    </location>
</feature>
<name>A0A0B2BZ87_9SPHN</name>
<dbReference type="CDD" id="cd12173">
    <property type="entry name" value="PGDH_4"/>
    <property type="match status" value="1"/>
</dbReference>
<comment type="catalytic activity">
    <reaction evidence="8 9">
        <text>(2R)-3-phosphoglycerate + NAD(+) = 3-phosphooxypyruvate + NADH + H(+)</text>
        <dbReference type="Rhea" id="RHEA:12641"/>
        <dbReference type="ChEBI" id="CHEBI:15378"/>
        <dbReference type="ChEBI" id="CHEBI:18110"/>
        <dbReference type="ChEBI" id="CHEBI:57540"/>
        <dbReference type="ChEBI" id="CHEBI:57945"/>
        <dbReference type="ChEBI" id="CHEBI:58272"/>
        <dbReference type="EC" id="1.1.1.95"/>
    </reaction>
</comment>
<dbReference type="PANTHER" id="PTHR42938">
    <property type="entry name" value="FORMATE DEHYDROGENASE 1"/>
    <property type="match status" value="1"/>
</dbReference>
<gene>
    <name evidence="14" type="ORF">PK98_00955</name>
</gene>
<feature type="domain" description="D-isomer specific 2-hydroxyacid dehydrogenase NAD-binding" evidence="12">
    <location>
        <begin position="108"/>
        <end position="282"/>
    </location>
</feature>
<comment type="caution">
    <text evidence="14">The sequence shown here is derived from an EMBL/GenBank/DDBJ whole genome shotgun (WGS) entry which is preliminary data.</text>
</comment>
<evidence type="ECO:0000256" key="4">
    <source>
        <dbReference type="ARBA" id="ARBA00021582"/>
    </source>
</evidence>
<protein>
    <recommendedName>
        <fullName evidence="4 9">D-3-phosphoglycerate dehydrogenase</fullName>
        <ecNumber evidence="9">1.1.1.95</ecNumber>
    </recommendedName>
</protein>
<keyword evidence="6 9" id="KW-0520">NAD</keyword>
<dbReference type="InterPro" id="IPR045626">
    <property type="entry name" value="PGDH_ASB_dom"/>
</dbReference>
<comment type="pathway">
    <text evidence="2 9">Amino-acid biosynthesis; L-serine biosynthesis; L-serine from 3-phospho-D-glycerate: step 1/3.</text>
</comment>
<dbReference type="Pfam" id="PF00389">
    <property type="entry name" value="2-Hacid_dh"/>
    <property type="match status" value="1"/>
</dbReference>
<keyword evidence="9" id="KW-0028">Amino-acid biosynthesis</keyword>
<dbReference type="RefSeq" id="WP_039093593.1">
    <property type="nucleotide sequence ID" value="NZ_JTDN01000001.1"/>
</dbReference>
<evidence type="ECO:0000259" key="12">
    <source>
        <dbReference type="Pfam" id="PF02826"/>
    </source>
</evidence>
<dbReference type="InterPro" id="IPR029753">
    <property type="entry name" value="D-isomer_DH_CS"/>
</dbReference>
<sequence length="527" mass="55619">MTKPKVLISDKMDPNAARIFQENGCDVDVKTGMTPDELKAVIGQYDGLAIRSSTKVTADILDAAPNLKVIGRAGIGVDNVDIPAASARGVVVMNTPFGNSITTAEHAIAMIFALARQIPEADASTQAGKWEKNRFMGVEVTGKTLGLIGAGNIGAIVASRALGLRMKVVAYDPFLTPDRAVELGVEKVDLETLLQRADFITLHTPLTDETRNILSRERLEKTKKGVRIVNCARGGLIDEAALKDLLDSGHIAGAALDVFVEEPAKASPLFGTPGFICTPHLGASTTEAQVNVALQVAEQMADYLTTGGVTNALNMPSLSAEEAPRLKPYMALAQQLGSLVGQLAHGDLPSVSVETEGAAAQLNQKPIVGAVLAGLMQRFSQSVNMVNAPFLARERGIEVREIRNEREGTYSTLVRVTVATSQGDRSVAGTLFGHGGPRLVEIFGIGIEAELEAHMLYIVNEDAPGFIGRIGSLLGEAGINIGTFHLGRRTAGGEAVLLLSVDQPITPDLVAKAQGLQGVKVVTPLSF</sequence>
<dbReference type="InterPro" id="IPR036291">
    <property type="entry name" value="NAD(P)-bd_dom_sf"/>
</dbReference>